<keyword evidence="2" id="KW-1185">Reference proteome</keyword>
<proteinExistence type="predicted"/>
<evidence type="ECO:0000313" key="1">
    <source>
        <dbReference type="EMBL" id="QKV52940.1"/>
    </source>
</evidence>
<organism evidence="1 2">
    <name type="scientific">Comamonas antarctica</name>
    <dbReference type="NCBI Taxonomy" id="2743470"/>
    <lineage>
        <taxon>Bacteria</taxon>
        <taxon>Pseudomonadati</taxon>
        <taxon>Pseudomonadota</taxon>
        <taxon>Betaproteobacteria</taxon>
        <taxon>Burkholderiales</taxon>
        <taxon>Comamonadaceae</taxon>
        <taxon>Comamonas</taxon>
    </lineage>
</organism>
<dbReference type="AlphaFoldDB" id="A0A6N1X573"/>
<dbReference type="RefSeq" id="WP_175503818.1">
    <property type="nucleotide sequence ID" value="NZ_CAURQT010000017.1"/>
</dbReference>
<accession>A0A6N1X573</accession>
<dbReference type="Proteomes" id="UP000509579">
    <property type="component" value="Chromosome"/>
</dbReference>
<dbReference type="KEGG" id="aant:HUK68_08595"/>
<protein>
    <submittedName>
        <fullName evidence="1">Uncharacterized protein</fullName>
    </submittedName>
</protein>
<name>A0A6N1X573_9BURK</name>
<evidence type="ECO:0000313" key="2">
    <source>
        <dbReference type="Proteomes" id="UP000509579"/>
    </source>
</evidence>
<sequence length="71" mass="7954">MEILEELKFFWATNDPAGSRAGRVHVAFFRGKDSTRAPRWDLPRDGFVTGATPAHAVGAILPSDFRIFCYL</sequence>
<gene>
    <name evidence="1" type="ORF">HUK68_08595</name>
</gene>
<reference evidence="1 2" key="1">
    <citation type="submission" date="2020-06" db="EMBL/GenBank/DDBJ databases">
        <title>Acidovorax antarctica sp. nov., isolated from Corinth ice sheet soil, Antarctic Fields Peninsula.</title>
        <authorList>
            <person name="Xu Q."/>
            <person name="Peng F."/>
        </authorList>
    </citation>
    <scope>NUCLEOTIDE SEQUENCE [LARGE SCALE GENOMIC DNA]</scope>
    <source>
        <strain evidence="1 2">16-35-5</strain>
    </source>
</reference>
<dbReference type="EMBL" id="CP054840">
    <property type="protein sequence ID" value="QKV52940.1"/>
    <property type="molecule type" value="Genomic_DNA"/>
</dbReference>